<dbReference type="Gene3D" id="3.90.1420.10">
    <property type="entry name" value="Rubisco LSMT, substrate-binding domain"/>
    <property type="match status" value="1"/>
</dbReference>
<dbReference type="InterPro" id="IPR050600">
    <property type="entry name" value="SETD3_SETD6_MTase"/>
</dbReference>
<dbReference type="Proteomes" id="UP000663760">
    <property type="component" value="Chromosome 5"/>
</dbReference>
<evidence type="ECO:0000256" key="3">
    <source>
        <dbReference type="ARBA" id="ARBA00022691"/>
    </source>
</evidence>
<dbReference type="PANTHER" id="PTHR13271">
    <property type="entry name" value="UNCHARACTERIZED PUTATIVE METHYLTRANSFERASE"/>
    <property type="match status" value="1"/>
</dbReference>
<accession>A0A7I8KFD1</accession>
<evidence type="ECO:0000313" key="5">
    <source>
        <dbReference type="EMBL" id="CAA7395675.1"/>
    </source>
</evidence>
<evidence type="ECO:0000259" key="4">
    <source>
        <dbReference type="Pfam" id="PF09273"/>
    </source>
</evidence>
<dbReference type="GO" id="GO:0016279">
    <property type="term" value="F:protein-lysine N-methyltransferase activity"/>
    <property type="evidence" value="ECO:0007669"/>
    <property type="project" value="TreeGrafter"/>
</dbReference>
<evidence type="ECO:0000313" key="6">
    <source>
        <dbReference type="Proteomes" id="UP000663760"/>
    </source>
</evidence>
<feature type="domain" description="Rubisco LSMT substrate-binding" evidence="4">
    <location>
        <begin position="139"/>
        <end position="257"/>
    </location>
</feature>
<protein>
    <recommendedName>
        <fullName evidence="4">Rubisco LSMT substrate-binding domain-containing protein</fullName>
    </recommendedName>
</protein>
<dbReference type="EMBL" id="LR746268">
    <property type="protein sequence ID" value="CAA7395675.1"/>
    <property type="molecule type" value="Genomic_DNA"/>
</dbReference>
<proteinExistence type="predicted"/>
<dbReference type="SUPFAM" id="SSF81822">
    <property type="entry name" value="RuBisCo LSMT C-terminal, substrate-binding domain"/>
    <property type="match status" value="1"/>
</dbReference>
<dbReference type="OrthoDB" id="341421at2759"/>
<dbReference type="PANTHER" id="PTHR13271:SF116">
    <property type="entry name" value="F21J9.27"/>
    <property type="match status" value="1"/>
</dbReference>
<keyword evidence="2" id="KW-0808">Transferase</keyword>
<keyword evidence="1" id="KW-0489">Methyltransferase</keyword>
<keyword evidence="6" id="KW-1185">Reference proteome</keyword>
<name>A0A7I8KFD1_SPIIN</name>
<keyword evidence="3" id="KW-0949">S-adenosyl-L-methionine</keyword>
<dbReference type="Pfam" id="PF09273">
    <property type="entry name" value="Rubis-subs-bind"/>
    <property type="match status" value="1"/>
</dbReference>
<dbReference type="AlphaFoldDB" id="A0A7I8KFD1"/>
<evidence type="ECO:0000256" key="2">
    <source>
        <dbReference type="ARBA" id="ARBA00022679"/>
    </source>
</evidence>
<sequence>MRILSELFTIAHKGTHMLDSLFCESFFLRPASVRAIFNIMSKEKKKRFYTHGCISQKNPLPFPIIFACLFSFLPFLGCPLDLKFMAHLRDLTNDFFLLDYGFVISSNPHDHVELKYDGVLLDAAAIAAGVPSPSFSSPTEWQREILSQLNLHGDGAFLKVNLGGEEKVDGRLLAAFRAVLSDDREAAQKSDLSTLMSLSAEAPLGASAEGKALRTLIALCVISLQHFPTKIMEDESILKGDISESTRLAVEFRLQKKLMIVDLMRELTRRVKVLPKEAFLNR</sequence>
<dbReference type="InterPro" id="IPR015353">
    <property type="entry name" value="Rubisco_LSMT_subst-bd"/>
</dbReference>
<dbReference type="GO" id="GO:0032259">
    <property type="term" value="P:methylation"/>
    <property type="evidence" value="ECO:0007669"/>
    <property type="project" value="UniProtKB-KW"/>
</dbReference>
<gene>
    <name evidence="5" type="ORF">SI8410_05006338</name>
</gene>
<reference evidence="5" key="1">
    <citation type="submission" date="2020-02" db="EMBL/GenBank/DDBJ databases">
        <authorList>
            <person name="Scholz U."/>
            <person name="Mascher M."/>
            <person name="Fiebig A."/>
        </authorList>
    </citation>
    <scope>NUCLEOTIDE SEQUENCE</scope>
</reference>
<organism evidence="5 6">
    <name type="scientific">Spirodela intermedia</name>
    <name type="common">Intermediate duckweed</name>
    <dbReference type="NCBI Taxonomy" id="51605"/>
    <lineage>
        <taxon>Eukaryota</taxon>
        <taxon>Viridiplantae</taxon>
        <taxon>Streptophyta</taxon>
        <taxon>Embryophyta</taxon>
        <taxon>Tracheophyta</taxon>
        <taxon>Spermatophyta</taxon>
        <taxon>Magnoliopsida</taxon>
        <taxon>Liliopsida</taxon>
        <taxon>Araceae</taxon>
        <taxon>Lemnoideae</taxon>
        <taxon>Spirodela</taxon>
    </lineage>
</organism>
<evidence type="ECO:0000256" key="1">
    <source>
        <dbReference type="ARBA" id="ARBA00022603"/>
    </source>
</evidence>
<dbReference type="InterPro" id="IPR036464">
    <property type="entry name" value="Rubisco_LSMT_subst-bd_sf"/>
</dbReference>